<keyword evidence="8" id="KW-0325">Glycoprotein</keyword>
<dbReference type="PANTHER" id="PTHR12145:SF36">
    <property type="entry name" value="MANNAN ENDO-1,6-ALPHA-MANNOSIDASE DCW1"/>
    <property type="match status" value="1"/>
</dbReference>
<evidence type="ECO:0000256" key="11">
    <source>
        <dbReference type="SAM" id="MobiDB-lite"/>
    </source>
</evidence>
<comment type="subcellular location">
    <subcellularLocation>
        <location evidence="2">Endomembrane system</location>
    </subcellularLocation>
</comment>
<dbReference type="OrthoDB" id="4187847at2759"/>
<keyword evidence="6 10" id="KW-0378">Hydrolase</keyword>
<proteinExistence type="inferred from homology"/>
<evidence type="ECO:0000256" key="8">
    <source>
        <dbReference type="ARBA" id="ARBA00023180"/>
    </source>
</evidence>
<evidence type="ECO:0000256" key="6">
    <source>
        <dbReference type="ARBA" id="ARBA00022801"/>
    </source>
</evidence>
<evidence type="ECO:0000256" key="9">
    <source>
        <dbReference type="ARBA" id="ARBA00023295"/>
    </source>
</evidence>
<dbReference type="InterPro" id="IPR005198">
    <property type="entry name" value="Glyco_hydro_76"/>
</dbReference>
<dbReference type="Proteomes" id="UP000635477">
    <property type="component" value="Unassembled WGS sequence"/>
</dbReference>
<evidence type="ECO:0000256" key="13">
    <source>
        <dbReference type="SAM" id="SignalP"/>
    </source>
</evidence>
<keyword evidence="12" id="KW-1133">Transmembrane helix</keyword>
<evidence type="ECO:0000313" key="14">
    <source>
        <dbReference type="EMBL" id="KAF4975980.1"/>
    </source>
</evidence>
<gene>
    <name evidence="14" type="ORF">FZEAL_7297</name>
</gene>
<comment type="caution">
    <text evidence="14">The sequence shown here is derived from an EMBL/GenBank/DDBJ whole genome shotgun (WGS) entry which is preliminary data.</text>
</comment>
<comment type="similarity">
    <text evidence="3 10">Belongs to the glycosyl hydrolase 76 family.</text>
</comment>
<protein>
    <recommendedName>
        <fullName evidence="4 10">Mannan endo-1,6-alpha-mannosidase</fullName>
        <ecNumber evidence="4 10">3.2.1.101</ecNumber>
    </recommendedName>
</protein>
<evidence type="ECO:0000256" key="1">
    <source>
        <dbReference type="ARBA" id="ARBA00001452"/>
    </source>
</evidence>
<dbReference type="GO" id="GO:0008496">
    <property type="term" value="F:mannan endo-1,6-alpha-mannosidase activity"/>
    <property type="evidence" value="ECO:0007669"/>
    <property type="project" value="UniProtKB-UniRule"/>
</dbReference>
<dbReference type="InterPro" id="IPR014480">
    <property type="entry name" value="Mannan-1_6-alpha_mannosidase"/>
</dbReference>
<evidence type="ECO:0000256" key="2">
    <source>
        <dbReference type="ARBA" id="ARBA00004308"/>
    </source>
</evidence>
<reference evidence="14" key="1">
    <citation type="journal article" date="2020" name="BMC Genomics">
        <title>Correction to: Identification and distribution of gene clusters required for synthesis of sphingolipid metabolism inhibitors in diverse species of the filamentous fungus Fusarium.</title>
        <authorList>
            <person name="Kim H.S."/>
            <person name="Lohmar J.M."/>
            <person name="Busman M."/>
            <person name="Brown D.W."/>
            <person name="Naumann T.A."/>
            <person name="Divon H.H."/>
            <person name="Lysoe E."/>
            <person name="Uhlig S."/>
            <person name="Proctor R.H."/>
        </authorList>
    </citation>
    <scope>NUCLEOTIDE SEQUENCE</scope>
    <source>
        <strain evidence="14">NRRL 22465</strain>
    </source>
</reference>
<dbReference type="FunFam" id="1.50.10.20:FF:000006">
    <property type="entry name" value="Mannan endo-1,6-alpha-mannosidase"/>
    <property type="match status" value="1"/>
</dbReference>
<dbReference type="GO" id="GO:0012505">
    <property type="term" value="C:endomembrane system"/>
    <property type="evidence" value="ECO:0007669"/>
    <property type="project" value="UniProtKB-SubCell"/>
</dbReference>
<dbReference type="Pfam" id="PF03663">
    <property type="entry name" value="Glyco_hydro_76"/>
    <property type="match status" value="1"/>
</dbReference>
<organism evidence="14 15">
    <name type="scientific">Fusarium zealandicum</name>
    <dbReference type="NCBI Taxonomy" id="1053134"/>
    <lineage>
        <taxon>Eukaryota</taxon>
        <taxon>Fungi</taxon>
        <taxon>Dikarya</taxon>
        <taxon>Ascomycota</taxon>
        <taxon>Pezizomycotina</taxon>
        <taxon>Sordariomycetes</taxon>
        <taxon>Hypocreomycetidae</taxon>
        <taxon>Hypocreales</taxon>
        <taxon>Nectriaceae</taxon>
        <taxon>Fusarium</taxon>
        <taxon>Fusarium staphyleae species complex</taxon>
    </lineage>
</organism>
<dbReference type="AlphaFoldDB" id="A0A8H4UGU0"/>
<evidence type="ECO:0000256" key="4">
    <source>
        <dbReference type="ARBA" id="ARBA00012350"/>
    </source>
</evidence>
<keyword evidence="15" id="KW-1185">Reference proteome</keyword>
<dbReference type="GO" id="GO:0016052">
    <property type="term" value="P:carbohydrate catabolic process"/>
    <property type="evidence" value="ECO:0007669"/>
    <property type="project" value="InterPro"/>
</dbReference>
<feature type="transmembrane region" description="Helical" evidence="12">
    <location>
        <begin position="447"/>
        <end position="470"/>
    </location>
</feature>
<name>A0A8H4UGU0_9HYPO</name>
<reference evidence="14" key="2">
    <citation type="submission" date="2020-05" db="EMBL/GenBank/DDBJ databases">
        <authorList>
            <person name="Kim H.-S."/>
            <person name="Proctor R.H."/>
            <person name="Brown D.W."/>
        </authorList>
    </citation>
    <scope>NUCLEOTIDE SEQUENCE</scope>
    <source>
        <strain evidence="14">NRRL 22465</strain>
    </source>
</reference>
<keyword evidence="9 10" id="KW-0326">Glycosidase</keyword>
<accession>A0A8H4UGU0</accession>
<sequence>MLTLKPAALVAQAGLLWGGLLFQSANAQYYKIGNKEEIKDSARTLAYDLMLQYDGNTTGMIPGILPGPPTEHKGDYYWWEGGAMMGTYIDYWKLTGDSSYNSVVMEGMLHQTGDNFDYMPANHTASLGNDDQGFWGMSAMLAAENKFPNPPDDKPQWLALAQAVWTTQASPQRHDDKCNGGLRWQIPFSNAGYNYKNTIANGCFFNIGARLARYTGNETYAKYAEETWDWLWAVNYIDHENWRVYDGAHVEKNCTDINKATFSYNAGVLLQGAAFMYNFTNGSDIWADRVDSLLDSMLKNFFPKQIAYEVPCEGRKGACSTDMLSFKGYVHRWLSVVTQVAPQTRSKIIPVLQKSTEAAVKQCTGGKSGRACGFYWGGGVFVDPAVDETSGAGEQMNVLAAVSSLLIGDAEPPVTNRSGGISKGDPNAGKESHDNPEPSPITTGDRAGAGILTFLILGSSLGMFVWMCAFD</sequence>
<feature type="region of interest" description="Disordered" evidence="11">
    <location>
        <begin position="410"/>
        <end position="444"/>
    </location>
</feature>
<dbReference type="SUPFAM" id="SSF48208">
    <property type="entry name" value="Six-hairpin glycosidases"/>
    <property type="match status" value="1"/>
</dbReference>
<feature type="chain" id="PRO_5034730166" description="Mannan endo-1,6-alpha-mannosidase" evidence="13">
    <location>
        <begin position="28"/>
        <end position="471"/>
    </location>
</feature>
<dbReference type="PANTHER" id="PTHR12145">
    <property type="entry name" value="MANNAN ENDO-1,6-ALPHA-MANNOSIDASE DCW1"/>
    <property type="match status" value="1"/>
</dbReference>
<evidence type="ECO:0000256" key="3">
    <source>
        <dbReference type="ARBA" id="ARBA00009699"/>
    </source>
</evidence>
<dbReference type="PIRSF" id="PIRSF016302">
    <property type="entry name" value="Man_a_manosd"/>
    <property type="match status" value="1"/>
</dbReference>
<keyword evidence="12" id="KW-0812">Transmembrane</keyword>
<dbReference type="GO" id="GO:0009272">
    <property type="term" value="P:fungal-type cell wall biogenesis"/>
    <property type="evidence" value="ECO:0007669"/>
    <property type="project" value="TreeGrafter"/>
</dbReference>
<evidence type="ECO:0000313" key="15">
    <source>
        <dbReference type="Proteomes" id="UP000635477"/>
    </source>
</evidence>
<keyword evidence="5 13" id="KW-0732">Signal</keyword>
<evidence type="ECO:0000256" key="10">
    <source>
        <dbReference type="PIRNR" id="PIRNR016302"/>
    </source>
</evidence>
<dbReference type="EMBL" id="JABEYC010000583">
    <property type="protein sequence ID" value="KAF4975980.1"/>
    <property type="molecule type" value="Genomic_DNA"/>
</dbReference>
<evidence type="ECO:0000256" key="5">
    <source>
        <dbReference type="ARBA" id="ARBA00022729"/>
    </source>
</evidence>
<feature type="signal peptide" evidence="13">
    <location>
        <begin position="1"/>
        <end position="27"/>
    </location>
</feature>
<evidence type="ECO:0000256" key="12">
    <source>
        <dbReference type="SAM" id="Phobius"/>
    </source>
</evidence>
<dbReference type="InterPro" id="IPR008928">
    <property type="entry name" value="6-hairpin_glycosidase_sf"/>
</dbReference>
<evidence type="ECO:0000256" key="7">
    <source>
        <dbReference type="ARBA" id="ARBA00023136"/>
    </source>
</evidence>
<keyword evidence="7 12" id="KW-0472">Membrane</keyword>
<dbReference type="EC" id="3.2.1.101" evidence="4 10"/>
<comment type="catalytic activity">
    <reaction evidence="1 10">
        <text>Random hydrolysis of (1-&gt;6)-alpha-D-mannosidic linkages in unbranched (1-&gt;6)-mannans.</text>
        <dbReference type="EC" id="3.2.1.101"/>
    </reaction>
</comment>
<dbReference type="Gene3D" id="1.50.10.20">
    <property type="match status" value="1"/>
</dbReference>